<evidence type="ECO:0000256" key="1">
    <source>
        <dbReference type="ARBA" id="ARBA00022617"/>
    </source>
</evidence>
<dbReference type="GO" id="GO:0046872">
    <property type="term" value="F:metal ion binding"/>
    <property type="evidence" value="ECO:0007669"/>
    <property type="project" value="UniProtKB-KW"/>
</dbReference>
<dbReference type="AlphaFoldDB" id="A0A2Z2NYJ3"/>
<protein>
    <recommendedName>
        <fullName evidence="5">Cytochrome c domain-containing protein</fullName>
    </recommendedName>
</protein>
<evidence type="ECO:0000256" key="3">
    <source>
        <dbReference type="ARBA" id="ARBA00023004"/>
    </source>
</evidence>
<keyword evidence="7" id="KW-1185">Reference proteome</keyword>
<keyword evidence="1 4" id="KW-0349">Heme</keyword>
<dbReference type="Pfam" id="PF06537">
    <property type="entry name" value="DHOR"/>
    <property type="match status" value="2"/>
</dbReference>
<dbReference type="InterPro" id="IPR009056">
    <property type="entry name" value="Cyt_c-like_dom"/>
</dbReference>
<dbReference type="InterPro" id="IPR036909">
    <property type="entry name" value="Cyt_c-like_dom_sf"/>
</dbReference>
<evidence type="ECO:0000313" key="7">
    <source>
        <dbReference type="Proteomes" id="UP000250079"/>
    </source>
</evidence>
<dbReference type="GO" id="GO:0009055">
    <property type="term" value="F:electron transfer activity"/>
    <property type="evidence" value="ECO:0007669"/>
    <property type="project" value="InterPro"/>
</dbReference>
<evidence type="ECO:0000256" key="4">
    <source>
        <dbReference type="PROSITE-ProRule" id="PRU00433"/>
    </source>
</evidence>
<keyword evidence="2 4" id="KW-0479">Metal-binding</keyword>
<feature type="domain" description="Cytochrome c" evidence="5">
    <location>
        <begin position="381"/>
        <end position="513"/>
    </location>
</feature>
<dbReference type="RefSeq" id="WP_205737814.1">
    <property type="nucleotide sequence ID" value="NZ_CP018632.1"/>
</dbReference>
<dbReference type="GO" id="GO:0004130">
    <property type="term" value="F:cytochrome-c peroxidase activity"/>
    <property type="evidence" value="ECO:0007669"/>
    <property type="project" value="TreeGrafter"/>
</dbReference>
<dbReference type="PANTHER" id="PTHR30600:SF4">
    <property type="entry name" value="CYTOCHROME C DOMAIN-CONTAINING PROTEIN"/>
    <property type="match status" value="1"/>
</dbReference>
<accession>A0A2Z2NYJ3</accession>
<proteinExistence type="predicted"/>
<name>A0A2Z2NYJ3_9GAMM</name>
<feature type="domain" description="Cytochrome c" evidence="5">
    <location>
        <begin position="127"/>
        <end position="270"/>
    </location>
</feature>
<organism evidence="6 7">
    <name type="scientific">Granulosicoccus antarcticus IMCC3135</name>
    <dbReference type="NCBI Taxonomy" id="1192854"/>
    <lineage>
        <taxon>Bacteria</taxon>
        <taxon>Pseudomonadati</taxon>
        <taxon>Pseudomonadota</taxon>
        <taxon>Gammaproteobacteria</taxon>
        <taxon>Chromatiales</taxon>
        <taxon>Granulosicoccaceae</taxon>
        <taxon>Granulosicoccus</taxon>
    </lineage>
</organism>
<dbReference type="PANTHER" id="PTHR30600">
    <property type="entry name" value="CYTOCHROME C PEROXIDASE-RELATED"/>
    <property type="match status" value="1"/>
</dbReference>
<dbReference type="SUPFAM" id="SSF46626">
    <property type="entry name" value="Cytochrome c"/>
    <property type="match status" value="1"/>
</dbReference>
<evidence type="ECO:0000256" key="2">
    <source>
        <dbReference type="ARBA" id="ARBA00022723"/>
    </source>
</evidence>
<evidence type="ECO:0000259" key="5">
    <source>
        <dbReference type="PROSITE" id="PS51007"/>
    </source>
</evidence>
<gene>
    <name evidence="6" type="ORF">IMCC3135_32355</name>
</gene>
<reference evidence="6 7" key="1">
    <citation type="submission" date="2016-12" db="EMBL/GenBank/DDBJ databases">
        <authorList>
            <person name="Song W.-J."/>
            <person name="Kurnit D.M."/>
        </authorList>
    </citation>
    <scope>NUCLEOTIDE SEQUENCE [LARGE SCALE GENOMIC DNA]</scope>
    <source>
        <strain evidence="6 7">IMCC3135</strain>
    </source>
</reference>
<dbReference type="InterPro" id="IPR051395">
    <property type="entry name" value="Cytochrome_c_Peroxidase/MauG"/>
</dbReference>
<keyword evidence="3 4" id="KW-0408">Iron</keyword>
<dbReference type="PROSITE" id="PS51007">
    <property type="entry name" value="CYTC"/>
    <property type="match status" value="2"/>
</dbReference>
<dbReference type="PIRSF" id="PIRSF028099">
    <property type="entry name" value="DUF1111"/>
    <property type="match status" value="1"/>
</dbReference>
<dbReference type="Gene3D" id="1.10.760.10">
    <property type="entry name" value="Cytochrome c-like domain"/>
    <property type="match status" value="1"/>
</dbReference>
<dbReference type="EMBL" id="CP018632">
    <property type="protein sequence ID" value="ASJ76516.1"/>
    <property type="molecule type" value="Genomic_DNA"/>
</dbReference>
<dbReference type="KEGG" id="gai:IMCC3135_32355"/>
<dbReference type="Proteomes" id="UP000250079">
    <property type="component" value="Chromosome"/>
</dbReference>
<dbReference type="GO" id="GO:0020037">
    <property type="term" value="F:heme binding"/>
    <property type="evidence" value="ECO:0007669"/>
    <property type="project" value="InterPro"/>
</dbReference>
<evidence type="ECO:0000313" key="6">
    <source>
        <dbReference type="EMBL" id="ASJ76516.1"/>
    </source>
</evidence>
<dbReference type="InterPro" id="IPR010538">
    <property type="entry name" value="DHOR"/>
</dbReference>
<sequence length="513" mass="55567">MTKQYLNIDVIRLVAKPLLLACLSIASIGVMVMQLSVAATSDISSPQLPSQVWAGNERVRKVLQPTSDFSKAESFEVMQGGAGTQSTNIGRNAYSQETGTLSFKNLQTFKLGNALFNKLWVSSPSSTQASDGLGPFYNARACQSCHIKDGRGQLPVAGEKTSSFLLLLKNELDGKRGPDPVYGGQLHAFAVPGVEAEGQVRITTESVTRTFNDGSKHVLQKPIYTIEDLAYGDMHADTKISPRLAPSMPGLGLLEAIDASDILAYADPEDKDGDGISGRPNWQVLDDGQRVLGRFAHKAAMSSIREQNVHAMFNDMGLSSAGASLSNPQGDCTVFQSVCETLAHGEQLRLGKGEATDDVVDLITFYTHNLAVPARRDVSEPDVLQGKQLFYDSGCSGCHVPKHVTSRDTVQEELQFQLIWPYTDLLLHDMGEELADDASEGDADGREWRTAPLWGIGLAQAVNPNTSFLHDGRAKTVLDAVLWHGGEAQSSLDKVLEMSKTERDALVSFLESL</sequence>